<dbReference type="AlphaFoldDB" id="A0A821WW01"/>
<feature type="region of interest" description="Disordered" evidence="1">
    <location>
        <begin position="79"/>
        <end position="101"/>
    </location>
</feature>
<proteinExistence type="predicted"/>
<name>A0A821WW01_9NEOP</name>
<comment type="caution">
    <text evidence="2">The sequence shown here is derived from an EMBL/GenBank/DDBJ whole genome shotgun (WGS) entry which is preliminary data.</text>
</comment>
<feature type="compositionally biased region" description="Basic residues" evidence="1">
    <location>
        <begin position="91"/>
        <end position="101"/>
    </location>
</feature>
<evidence type="ECO:0000313" key="2">
    <source>
        <dbReference type="EMBL" id="CAF4932590.1"/>
    </source>
</evidence>
<keyword evidence="3" id="KW-1185">Reference proteome</keyword>
<organism evidence="2 3">
    <name type="scientific">Pieris macdunnoughi</name>
    <dbReference type="NCBI Taxonomy" id="345717"/>
    <lineage>
        <taxon>Eukaryota</taxon>
        <taxon>Metazoa</taxon>
        <taxon>Ecdysozoa</taxon>
        <taxon>Arthropoda</taxon>
        <taxon>Hexapoda</taxon>
        <taxon>Insecta</taxon>
        <taxon>Pterygota</taxon>
        <taxon>Neoptera</taxon>
        <taxon>Endopterygota</taxon>
        <taxon>Lepidoptera</taxon>
        <taxon>Glossata</taxon>
        <taxon>Ditrysia</taxon>
        <taxon>Papilionoidea</taxon>
        <taxon>Pieridae</taxon>
        <taxon>Pierinae</taxon>
        <taxon>Pieris</taxon>
    </lineage>
</organism>
<evidence type="ECO:0000313" key="3">
    <source>
        <dbReference type="Proteomes" id="UP000663880"/>
    </source>
</evidence>
<dbReference type="Proteomes" id="UP000663880">
    <property type="component" value="Unassembled WGS sequence"/>
</dbReference>
<reference evidence="2" key="1">
    <citation type="submission" date="2021-02" db="EMBL/GenBank/DDBJ databases">
        <authorList>
            <person name="Steward A R."/>
        </authorList>
    </citation>
    <scope>NUCLEOTIDE SEQUENCE</scope>
</reference>
<gene>
    <name evidence="2" type="ORF">PMACD_LOCUS13985</name>
</gene>
<protein>
    <submittedName>
        <fullName evidence="2">Uncharacterized protein</fullName>
    </submittedName>
</protein>
<sequence>MAIDSTLALVALYLPANHSQDRGRCGDDARSPQASLLWEHCFELHTFSFGSLRLQFGCALVQKLFQNFRHQEKSQNVGQAEASHVSLHAMAKQRKRTNQIR</sequence>
<dbReference type="EMBL" id="CAJOBZ010000063">
    <property type="protein sequence ID" value="CAF4932590.1"/>
    <property type="molecule type" value="Genomic_DNA"/>
</dbReference>
<accession>A0A821WW01</accession>
<evidence type="ECO:0000256" key="1">
    <source>
        <dbReference type="SAM" id="MobiDB-lite"/>
    </source>
</evidence>